<dbReference type="EMBL" id="LTAN01000001">
    <property type="protein sequence ID" value="OBR15768.1"/>
    <property type="molecule type" value="Genomic_DNA"/>
</dbReference>
<evidence type="ECO:0000313" key="3">
    <source>
        <dbReference type="Proteomes" id="UP000092177"/>
    </source>
</evidence>
<keyword evidence="3" id="KW-1185">Reference proteome</keyword>
<dbReference type="VEuPathDB" id="FungiDB:CH63R_00948"/>
<dbReference type="GeneID" id="28860030"/>
<organism evidence="2 3">
    <name type="scientific">Colletotrichum higginsianum (strain IMI 349063)</name>
    <name type="common">Crucifer anthracnose fungus</name>
    <dbReference type="NCBI Taxonomy" id="759273"/>
    <lineage>
        <taxon>Eukaryota</taxon>
        <taxon>Fungi</taxon>
        <taxon>Dikarya</taxon>
        <taxon>Ascomycota</taxon>
        <taxon>Pezizomycotina</taxon>
        <taxon>Sordariomycetes</taxon>
        <taxon>Hypocreomycetidae</taxon>
        <taxon>Glomerellales</taxon>
        <taxon>Glomerellaceae</taxon>
        <taxon>Colletotrichum</taxon>
        <taxon>Colletotrichum destructivum species complex</taxon>
    </lineage>
</organism>
<dbReference type="AlphaFoldDB" id="A0A1B7YV58"/>
<dbReference type="OrthoDB" id="3644718at2759"/>
<evidence type="ECO:0000256" key="1">
    <source>
        <dbReference type="SAM" id="MobiDB-lite"/>
    </source>
</evidence>
<sequence>MLELPDRFDPNVQPLERSLEDEERAEYIRLLRDVLCLSEDDISKVKQEVEEGSDELLKVPGNRSLPLETEKDGWRDPSSLVRPTARFSRKGRTFREALIIEHVDLWEDSDSEPFQVVRSCSSTE</sequence>
<proteinExistence type="predicted"/>
<reference evidence="3" key="1">
    <citation type="journal article" date="2017" name="BMC Genomics">
        <title>Gapless genome assembly of Colletotrichum higginsianum reveals chromosome structure and association of transposable elements with secondary metabolite gene clusters.</title>
        <authorList>
            <person name="Dallery J.-F."/>
            <person name="Lapalu N."/>
            <person name="Zampounis A."/>
            <person name="Pigne S."/>
            <person name="Luyten I."/>
            <person name="Amselem J."/>
            <person name="Wittenberg A.H.J."/>
            <person name="Zhou S."/>
            <person name="de Queiroz M.V."/>
            <person name="Robin G.P."/>
            <person name="Auger A."/>
            <person name="Hainaut M."/>
            <person name="Henrissat B."/>
            <person name="Kim K.-T."/>
            <person name="Lee Y.-H."/>
            <person name="Lespinet O."/>
            <person name="Schwartz D.C."/>
            <person name="Thon M.R."/>
            <person name="O'Connell R.J."/>
        </authorList>
    </citation>
    <scope>NUCLEOTIDE SEQUENCE [LARGE SCALE GENOMIC DNA]</scope>
    <source>
        <strain evidence="3">IMI 349063</strain>
    </source>
</reference>
<evidence type="ECO:0000313" key="2">
    <source>
        <dbReference type="EMBL" id="OBR15768.1"/>
    </source>
</evidence>
<comment type="caution">
    <text evidence="2">The sequence shown here is derived from an EMBL/GenBank/DDBJ whole genome shotgun (WGS) entry which is preliminary data.</text>
</comment>
<gene>
    <name evidence="2" type="ORF">CH63R_00948</name>
</gene>
<protein>
    <submittedName>
        <fullName evidence="2">Uncharacterized protein</fullName>
    </submittedName>
</protein>
<dbReference type="RefSeq" id="XP_018164285.1">
    <property type="nucleotide sequence ID" value="XM_018295923.1"/>
</dbReference>
<accession>A0A1B7YV58</accession>
<dbReference type="KEGG" id="chig:CH63R_00948"/>
<name>A0A1B7YV58_COLHI</name>
<dbReference type="Proteomes" id="UP000092177">
    <property type="component" value="Chromosome 1"/>
</dbReference>
<feature type="region of interest" description="Disordered" evidence="1">
    <location>
        <begin position="50"/>
        <end position="78"/>
    </location>
</feature>